<organism evidence="2 5">
    <name type="scientific">Algibacter amylolyticus</name>
    <dbReference type="NCBI Taxonomy" id="1608400"/>
    <lineage>
        <taxon>Bacteria</taxon>
        <taxon>Pseudomonadati</taxon>
        <taxon>Bacteroidota</taxon>
        <taxon>Flavobacteriia</taxon>
        <taxon>Flavobacteriales</taxon>
        <taxon>Flavobacteriaceae</taxon>
        <taxon>Algibacter</taxon>
    </lineage>
</organism>
<dbReference type="Proteomes" id="UP000315145">
    <property type="component" value="Unassembled WGS sequence"/>
</dbReference>
<reference evidence="2 5" key="1">
    <citation type="journal article" date="2015" name="Int. J. Syst. Evol. Microbiol.">
        <title>Algibacter amylolyticus sp. nov., isolated from intertidal sediment.</title>
        <authorList>
            <person name="Zhang D.C."/>
            <person name="Wu J."/>
            <person name="Neuner K."/>
            <person name="Yao J."/>
            <person name="Margesin R."/>
        </authorList>
    </citation>
    <scope>NUCLEOTIDE SEQUENCE [LARGE SCALE GENOMIC DNA]</scope>
    <source>
        <strain evidence="2 5">RU-4-M-4</strain>
    </source>
</reference>
<dbReference type="EMBL" id="VWRS01000004">
    <property type="protein sequence ID" value="KAA5825110.1"/>
    <property type="molecule type" value="Genomic_DNA"/>
</dbReference>
<evidence type="ECO:0000313" key="3">
    <source>
        <dbReference type="EMBL" id="TSJ77604.1"/>
    </source>
</evidence>
<dbReference type="Proteomes" id="UP000322315">
    <property type="component" value="Unassembled WGS sequence"/>
</dbReference>
<sequence length="102" mass="11545">MLQTFAHYGCHFLLPLVVALLFYKSNWKYAYLVMIAGMLIDLDHLLATPIFDPNRCSIGFHPLHSSFAILFYIFLCVPKTSRLVGLGLVIHIIADTIDCSLM</sequence>
<feature type="transmembrane region" description="Helical" evidence="1">
    <location>
        <begin position="6"/>
        <end position="23"/>
    </location>
</feature>
<evidence type="ECO:0000256" key="1">
    <source>
        <dbReference type="SAM" id="Phobius"/>
    </source>
</evidence>
<protein>
    <recommendedName>
        <fullName evidence="6">Metal-dependent hydrolase</fullName>
    </recommendedName>
</protein>
<dbReference type="AlphaFoldDB" id="A0A5M7B8T4"/>
<dbReference type="EMBL" id="VMBF01000004">
    <property type="protein sequence ID" value="TSJ77604.1"/>
    <property type="molecule type" value="Genomic_DNA"/>
</dbReference>
<dbReference type="InterPro" id="IPR046125">
    <property type="entry name" value="DUF6122"/>
</dbReference>
<evidence type="ECO:0000313" key="2">
    <source>
        <dbReference type="EMBL" id="KAA5825110.1"/>
    </source>
</evidence>
<keyword evidence="4" id="KW-1185">Reference proteome</keyword>
<keyword evidence="1" id="KW-0472">Membrane</keyword>
<evidence type="ECO:0000313" key="5">
    <source>
        <dbReference type="Proteomes" id="UP000322315"/>
    </source>
</evidence>
<reference evidence="3 4" key="2">
    <citation type="submission" date="2019-07" db="EMBL/GenBank/DDBJ databases">
        <title>Algibacter marinivivus sp. nov., isolated from the surface of a marine red alga.</title>
        <authorList>
            <person name="Zhong X."/>
            <person name="Xu W."/>
            <person name="Zhang Y."/>
            <person name="Zhang Q."/>
            <person name="Du Z."/>
        </authorList>
    </citation>
    <scope>NUCLEOTIDE SEQUENCE [LARGE SCALE GENOMIC DNA]</scope>
    <source>
        <strain evidence="3 4">RU-4-M-4</strain>
    </source>
</reference>
<comment type="caution">
    <text evidence="2">The sequence shown here is derived from an EMBL/GenBank/DDBJ whole genome shotgun (WGS) entry which is preliminary data.</text>
</comment>
<proteinExistence type="predicted"/>
<keyword evidence="1" id="KW-0812">Transmembrane</keyword>
<accession>A0A5M7B8T4</accession>
<keyword evidence="1" id="KW-1133">Transmembrane helix</keyword>
<reference evidence="2" key="3">
    <citation type="submission" date="2019-09" db="EMBL/GenBank/DDBJ databases">
        <authorList>
            <person name="Zhang D.-C."/>
        </authorList>
    </citation>
    <scope>NUCLEOTIDE SEQUENCE</scope>
    <source>
        <strain evidence="2">RU-4-M-4</strain>
    </source>
</reference>
<dbReference type="RefSeq" id="WP_144116143.1">
    <property type="nucleotide sequence ID" value="NZ_JACHGE010000005.1"/>
</dbReference>
<dbReference type="Pfam" id="PF19617">
    <property type="entry name" value="DUF6122"/>
    <property type="match status" value="1"/>
</dbReference>
<feature type="transmembrane region" description="Helical" evidence="1">
    <location>
        <begin position="30"/>
        <end position="51"/>
    </location>
</feature>
<dbReference type="OrthoDB" id="289051at2"/>
<evidence type="ECO:0008006" key="6">
    <source>
        <dbReference type="Google" id="ProtNLM"/>
    </source>
</evidence>
<evidence type="ECO:0000313" key="4">
    <source>
        <dbReference type="Proteomes" id="UP000315145"/>
    </source>
</evidence>
<name>A0A5M7B8T4_9FLAO</name>
<gene>
    <name evidence="2" type="ORF">F2B50_07900</name>
    <name evidence="3" type="ORF">FPF71_07900</name>
</gene>